<feature type="transmembrane region" description="Helical" evidence="1">
    <location>
        <begin position="6"/>
        <end position="25"/>
    </location>
</feature>
<keyword evidence="1" id="KW-0472">Membrane</keyword>
<dbReference type="AlphaFoldDB" id="A0A5C3M0R0"/>
<sequence>MLLLCGLLWAYPLFDILVIVHHVIIRTSLYYSSVVLNSINLFKSFQLCWHLVLQPQCSSFIYSAYATLLF</sequence>
<proteinExistence type="predicted"/>
<keyword evidence="1" id="KW-0812">Transmembrane</keyword>
<protein>
    <submittedName>
        <fullName evidence="2">Uncharacterized protein</fullName>
    </submittedName>
</protein>
<accession>A0A5C3M0R0</accession>
<organism evidence="2 3">
    <name type="scientific">Crucibulum laeve</name>
    <dbReference type="NCBI Taxonomy" id="68775"/>
    <lineage>
        <taxon>Eukaryota</taxon>
        <taxon>Fungi</taxon>
        <taxon>Dikarya</taxon>
        <taxon>Basidiomycota</taxon>
        <taxon>Agaricomycotina</taxon>
        <taxon>Agaricomycetes</taxon>
        <taxon>Agaricomycetidae</taxon>
        <taxon>Agaricales</taxon>
        <taxon>Agaricineae</taxon>
        <taxon>Nidulariaceae</taxon>
        <taxon>Crucibulum</taxon>
    </lineage>
</organism>
<evidence type="ECO:0000313" key="3">
    <source>
        <dbReference type="Proteomes" id="UP000308652"/>
    </source>
</evidence>
<keyword evidence="3" id="KW-1185">Reference proteome</keyword>
<gene>
    <name evidence="2" type="ORF">BDQ12DRAFT_100722</name>
</gene>
<dbReference type="EMBL" id="ML213602">
    <property type="protein sequence ID" value="TFK38780.1"/>
    <property type="molecule type" value="Genomic_DNA"/>
</dbReference>
<evidence type="ECO:0000256" key="1">
    <source>
        <dbReference type="SAM" id="Phobius"/>
    </source>
</evidence>
<keyword evidence="1" id="KW-1133">Transmembrane helix</keyword>
<evidence type="ECO:0000313" key="2">
    <source>
        <dbReference type="EMBL" id="TFK38780.1"/>
    </source>
</evidence>
<reference evidence="2 3" key="1">
    <citation type="journal article" date="2019" name="Nat. Ecol. Evol.">
        <title>Megaphylogeny resolves global patterns of mushroom evolution.</title>
        <authorList>
            <person name="Varga T."/>
            <person name="Krizsan K."/>
            <person name="Foldi C."/>
            <person name="Dima B."/>
            <person name="Sanchez-Garcia M."/>
            <person name="Sanchez-Ramirez S."/>
            <person name="Szollosi G.J."/>
            <person name="Szarkandi J.G."/>
            <person name="Papp V."/>
            <person name="Albert L."/>
            <person name="Andreopoulos W."/>
            <person name="Angelini C."/>
            <person name="Antonin V."/>
            <person name="Barry K.W."/>
            <person name="Bougher N.L."/>
            <person name="Buchanan P."/>
            <person name="Buyck B."/>
            <person name="Bense V."/>
            <person name="Catcheside P."/>
            <person name="Chovatia M."/>
            <person name="Cooper J."/>
            <person name="Damon W."/>
            <person name="Desjardin D."/>
            <person name="Finy P."/>
            <person name="Geml J."/>
            <person name="Haridas S."/>
            <person name="Hughes K."/>
            <person name="Justo A."/>
            <person name="Karasinski D."/>
            <person name="Kautmanova I."/>
            <person name="Kiss B."/>
            <person name="Kocsube S."/>
            <person name="Kotiranta H."/>
            <person name="LaButti K.M."/>
            <person name="Lechner B.E."/>
            <person name="Liimatainen K."/>
            <person name="Lipzen A."/>
            <person name="Lukacs Z."/>
            <person name="Mihaltcheva S."/>
            <person name="Morgado L.N."/>
            <person name="Niskanen T."/>
            <person name="Noordeloos M.E."/>
            <person name="Ohm R.A."/>
            <person name="Ortiz-Santana B."/>
            <person name="Ovrebo C."/>
            <person name="Racz N."/>
            <person name="Riley R."/>
            <person name="Savchenko A."/>
            <person name="Shiryaev A."/>
            <person name="Soop K."/>
            <person name="Spirin V."/>
            <person name="Szebenyi C."/>
            <person name="Tomsovsky M."/>
            <person name="Tulloss R.E."/>
            <person name="Uehling J."/>
            <person name="Grigoriev I.V."/>
            <person name="Vagvolgyi C."/>
            <person name="Papp T."/>
            <person name="Martin F.M."/>
            <person name="Miettinen O."/>
            <person name="Hibbett D.S."/>
            <person name="Nagy L.G."/>
        </authorList>
    </citation>
    <scope>NUCLEOTIDE SEQUENCE [LARGE SCALE GENOMIC DNA]</scope>
    <source>
        <strain evidence="2 3">CBS 166.37</strain>
    </source>
</reference>
<name>A0A5C3M0R0_9AGAR</name>
<dbReference type="Proteomes" id="UP000308652">
    <property type="component" value="Unassembled WGS sequence"/>
</dbReference>